<dbReference type="EMBL" id="BAABGY010000016">
    <property type="protein sequence ID" value="GAA4343059.1"/>
    <property type="molecule type" value="Genomic_DNA"/>
</dbReference>
<protein>
    <submittedName>
        <fullName evidence="1">Uncharacterized protein</fullName>
    </submittedName>
</protein>
<accession>A0ABP8HR92</accession>
<proteinExistence type="predicted"/>
<evidence type="ECO:0000313" key="2">
    <source>
        <dbReference type="Proteomes" id="UP001501725"/>
    </source>
</evidence>
<comment type="caution">
    <text evidence="1">The sequence shown here is derived from an EMBL/GenBank/DDBJ whole genome shotgun (WGS) entry which is preliminary data.</text>
</comment>
<keyword evidence="2" id="KW-1185">Reference proteome</keyword>
<evidence type="ECO:0000313" key="1">
    <source>
        <dbReference type="EMBL" id="GAA4343059.1"/>
    </source>
</evidence>
<dbReference type="RefSeq" id="WP_345258027.1">
    <property type="nucleotide sequence ID" value="NZ_BAABGY010000016.1"/>
</dbReference>
<name>A0ABP8HR92_9BACT</name>
<organism evidence="1 2">
    <name type="scientific">Flaviaesturariibacter amylovorans</name>
    <dbReference type="NCBI Taxonomy" id="1084520"/>
    <lineage>
        <taxon>Bacteria</taxon>
        <taxon>Pseudomonadati</taxon>
        <taxon>Bacteroidota</taxon>
        <taxon>Chitinophagia</taxon>
        <taxon>Chitinophagales</taxon>
        <taxon>Chitinophagaceae</taxon>
        <taxon>Flaviaestuariibacter</taxon>
    </lineage>
</organism>
<gene>
    <name evidence="1" type="ORF">GCM10023184_43030</name>
</gene>
<sequence>MPVSFLEPFRSTSLTFSPMDHTKLLALELETLRALHRQTAEKLKVALLDGAPWEAVREVRHDLTELEIALHEKIRETGKHPSGNANRSTT</sequence>
<dbReference type="Proteomes" id="UP001501725">
    <property type="component" value="Unassembled WGS sequence"/>
</dbReference>
<reference evidence="2" key="1">
    <citation type="journal article" date="2019" name="Int. J. Syst. Evol. Microbiol.">
        <title>The Global Catalogue of Microorganisms (GCM) 10K type strain sequencing project: providing services to taxonomists for standard genome sequencing and annotation.</title>
        <authorList>
            <consortium name="The Broad Institute Genomics Platform"/>
            <consortium name="The Broad Institute Genome Sequencing Center for Infectious Disease"/>
            <person name="Wu L."/>
            <person name="Ma J."/>
        </authorList>
    </citation>
    <scope>NUCLEOTIDE SEQUENCE [LARGE SCALE GENOMIC DNA]</scope>
    <source>
        <strain evidence="2">JCM 17919</strain>
    </source>
</reference>